<dbReference type="Gene3D" id="3.40.50.1820">
    <property type="entry name" value="alpha/beta hydrolase"/>
    <property type="match status" value="1"/>
</dbReference>
<dbReference type="InterPro" id="IPR000073">
    <property type="entry name" value="AB_hydrolase_1"/>
</dbReference>
<dbReference type="PANTHER" id="PTHR43798:SF33">
    <property type="entry name" value="HYDROLASE, PUTATIVE (AFU_ORTHOLOGUE AFUA_2G14860)-RELATED"/>
    <property type="match status" value="1"/>
</dbReference>
<dbReference type="PRINTS" id="PR00412">
    <property type="entry name" value="EPOXHYDRLASE"/>
</dbReference>
<name>A0A378W8S9_9MYCO</name>
<dbReference type="Proteomes" id="UP000254945">
    <property type="component" value="Unassembled WGS sequence"/>
</dbReference>
<dbReference type="RefSeq" id="WP_084676792.1">
    <property type="nucleotide sequence ID" value="NZ_CP081000.1"/>
</dbReference>
<evidence type="ECO:0000313" key="3">
    <source>
        <dbReference type="Proteomes" id="UP000254945"/>
    </source>
</evidence>
<protein>
    <submittedName>
        <fullName evidence="2">Alpha/beta hydrolase fold protein</fullName>
        <ecNumber evidence="2">3.8.1.3</ecNumber>
    </submittedName>
</protein>
<dbReference type="EC" id="3.8.1.3" evidence="2"/>
<accession>A0A378W8S9</accession>
<dbReference type="Pfam" id="PF00561">
    <property type="entry name" value="Abhydrolase_1"/>
    <property type="match status" value="1"/>
</dbReference>
<dbReference type="GO" id="GO:0018785">
    <property type="term" value="F:haloacetate dehalogenase activity"/>
    <property type="evidence" value="ECO:0007669"/>
    <property type="project" value="UniProtKB-EC"/>
</dbReference>
<proteinExistence type="predicted"/>
<sequence>MVSDLETPGTPAPQRLRFSFSAVDTVALTWGQPQDPVALLIHGFPDSAWTWSEVAPAIAEQGWYVVAPFTRGYAPSSLAYDDDYSIGSLVDDVVNIYRAVGADCRATIIGHDWGGAIASAVAATHPQLFARAVLIAIPPLAAIRDLANPRKLLKRLWVLARQAPRSWYMPVVSVPALSDAAGERLIATLWDRWTSTELAPYREQGMNALGSRARRRAAFSYYRAVWNPYYRRTPSHRAVQRSSFNPPGIPTLYLQGAADTCGLVHTGAHAMDHMPAGSQRVVIAAAGHFAHLESPQIVTQHILDFLKETSHEAS</sequence>
<dbReference type="GO" id="GO:0046464">
    <property type="term" value="P:acylglycerol catabolic process"/>
    <property type="evidence" value="ECO:0007669"/>
    <property type="project" value="TreeGrafter"/>
</dbReference>
<dbReference type="SUPFAM" id="SSF53474">
    <property type="entry name" value="alpha/beta-Hydrolases"/>
    <property type="match status" value="1"/>
</dbReference>
<dbReference type="PANTHER" id="PTHR43798">
    <property type="entry name" value="MONOACYLGLYCEROL LIPASE"/>
    <property type="match status" value="1"/>
</dbReference>
<evidence type="ECO:0000313" key="2">
    <source>
        <dbReference type="EMBL" id="SUA29553.1"/>
    </source>
</evidence>
<dbReference type="EMBL" id="UGQQ01000002">
    <property type="protein sequence ID" value="SUA29553.1"/>
    <property type="molecule type" value="Genomic_DNA"/>
</dbReference>
<dbReference type="InterPro" id="IPR000639">
    <property type="entry name" value="Epox_hydrolase-like"/>
</dbReference>
<dbReference type="AlphaFoldDB" id="A0A378W8S9"/>
<gene>
    <name evidence="2" type="primary">dehH1</name>
    <name evidence="2" type="ORF">NCTC4524_05552</name>
</gene>
<keyword evidence="2" id="KW-0378">Hydrolase</keyword>
<dbReference type="InterPro" id="IPR029058">
    <property type="entry name" value="AB_hydrolase_fold"/>
</dbReference>
<organism evidence="2 3">
    <name type="scientific">Mycolicibacterium senegalense</name>
    <dbReference type="NCBI Taxonomy" id="1796"/>
    <lineage>
        <taxon>Bacteria</taxon>
        <taxon>Bacillati</taxon>
        <taxon>Actinomycetota</taxon>
        <taxon>Actinomycetes</taxon>
        <taxon>Mycobacteriales</taxon>
        <taxon>Mycobacteriaceae</taxon>
        <taxon>Mycolicibacterium</taxon>
    </lineage>
</organism>
<evidence type="ECO:0000259" key="1">
    <source>
        <dbReference type="Pfam" id="PF00561"/>
    </source>
</evidence>
<dbReference type="InterPro" id="IPR050266">
    <property type="entry name" value="AB_hydrolase_sf"/>
</dbReference>
<dbReference type="GO" id="GO:0016020">
    <property type="term" value="C:membrane"/>
    <property type="evidence" value="ECO:0007669"/>
    <property type="project" value="TreeGrafter"/>
</dbReference>
<dbReference type="GO" id="GO:0047372">
    <property type="term" value="F:monoacylglycerol lipase activity"/>
    <property type="evidence" value="ECO:0007669"/>
    <property type="project" value="TreeGrafter"/>
</dbReference>
<feature type="domain" description="AB hydrolase-1" evidence="1">
    <location>
        <begin position="39"/>
        <end position="295"/>
    </location>
</feature>
<reference evidence="2 3" key="1">
    <citation type="submission" date="2018-06" db="EMBL/GenBank/DDBJ databases">
        <authorList>
            <consortium name="Pathogen Informatics"/>
            <person name="Doyle S."/>
        </authorList>
    </citation>
    <scope>NUCLEOTIDE SEQUENCE [LARGE SCALE GENOMIC DNA]</scope>
    <source>
        <strain evidence="2 3">NCTC4524</strain>
    </source>
</reference>